<dbReference type="NCBIfam" id="TIGR01891">
    <property type="entry name" value="amidohydrolases"/>
    <property type="match status" value="1"/>
</dbReference>
<dbReference type="Pfam" id="PF07687">
    <property type="entry name" value="M20_dimer"/>
    <property type="match status" value="1"/>
</dbReference>
<dbReference type="FunFam" id="3.30.70.360:FF:000001">
    <property type="entry name" value="N-acetyldiaminopimelate deacetylase"/>
    <property type="match status" value="1"/>
</dbReference>
<feature type="binding site" evidence="3">
    <location>
        <position position="104"/>
    </location>
    <ligand>
        <name>Mn(2+)</name>
        <dbReference type="ChEBI" id="CHEBI:29035"/>
        <label>2</label>
    </ligand>
</feature>
<keyword evidence="2 5" id="KW-0378">Hydrolase</keyword>
<feature type="binding site" evidence="3">
    <location>
        <position position="106"/>
    </location>
    <ligand>
        <name>Mn(2+)</name>
        <dbReference type="ChEBI" id="CHEBI:29035"/>
        <label>2</label>
    </ligand>
</feature>
<dbReference type="Pfam" id="PF01546">
    <property type="entry name" value="Peptidase_M20"/>
    <property type="match status" value="1"/>
</dbReference>
<feature type="binding site" evidence="3">
    <location>
        <position position="140"/>
    </location>
    <ligand>
        <name>Mn(2+)</name>
        <dbReference type="ChEBI" id="CHEBI:29035"/>
        <label>2</label>
    </ligand>
</feature>
<dbReference type="PANTHER" id="PTHR11014:SF63">
    <property type="entry name" value="METALLOPEPTIDASE, PUTATIVE (AFU_ORTHOLOGUE AFUA_6G09600)-RELATED"/>
    <property type="match status" value="1"/>
</dbReference>
<dbReference type="PANTHER" id="PTHR11014">
    <property type="entry name" value="PEPTIDASE M20 FAMILY MEMBER"/>
    <property type="match status" value="1"/>
</dbReference>
<evidence type="ECO:0000256" key="2">
    <source>
        <dbReference type="ARBA" id="ARBA00022801"/>
    </source>
</evidence>
<evidence type="ECO:0000259" key="4">
    <source>
        <dbReference type="Pfam" id="PF07687"/>
    </source>
</evidence>
<dbReference type="InterPro" id="IPR017439">
    <property type="entry name" value="Amidohydrolase"/>
</dbReference>
<dbReference type="PIRSF" id="PIRSF005962">
    <property type="entry name" value="Pept_M20D_amidohydro"/>
    <property type="match status" value="1"/>
</dbReference>
<evidence type="ECO:0000313" key="5">
    <source>
        <dbReference type="EMBL" id="CCC46484.1"/>
    </source>
</evidence>
<dbReference type="Gene3D" id="3.40.630.10">
    <property type="entry name" value="Zn peptidases"/>
    <property type="match status" value="1"/>
</dbReference>
<proteinExistence type="inferred from homology"/>
<keyword evidence="3" id="KW-0464">Manganese</keyword>
<dbReference type="InterPro" id="IPR011650">
    <property type="entry name" value="Peptidase_M20_dimer"/>
</dbReference>
<dbReference type="EC" id="3.5.1.14" evidence="5"/>
<feature type="domain" description="Peptidase M20 dimerisation" evidence="4">
    <location>
        <begin position="189"/>
        <end position="280"/>
    </location>
</feature>
<feature type="binding site" evidence="3">
    <location>
        <position position="165"/>
    </location>
    <ligand>
        <name>Mn(2+)</name>
        <dbReference type="ChEBI" id="CHEBI:29035"/>
        <label>2</label>
    </ligand>
</feature>
<dbReference type="GO" id="GO:0046872">
    <property type="term" value="F:metal ion binding"/>
    <property type="evidence" value="ECO:0007669"/>
    <property type="project" value="UniProtKB-KW"/>
</dbReference>
<organism evidence="5">
    <name type="scientific">Trypanosoma vivax (strain Y486)</name>
    <dbReference type="NCBI Taxonomy" id="1055687"/>
    <lineage>
        <taxon>Eukaryota</taxon>
        <taxon>Discoba</taxon>
        <taxon>Euglenozoa</taxon>
        <taxon>Kinetoplastea</taxon>
        <taxon>Metakinetoplastina</taxon>
        <taxon>Trypanosomatida</taxon>
        <taxon>Trypanosomatidae</taxon>
        <taxon>Trypanosoma</taxon>
        <taxon>Duttonella</taxon>
    </lineage>
</organism>
<keyword evidence="3" id="KW-0479">Metal-binding</keyword>
<gene>
    <name evidence="5" type="ORF">TVY486_0101320</name>
</gene>
<accession>G0TRC0</accession>
<dbReference type="SUPFAM" id="SSF55031">
    <property type="entry name" value="Bacterial exopeptidase dimerisation domain"/>
    <property type="match status" value="1"/>
</dbReference>
<dbReference type="EMBL" id="HE573017">
    <property type="protein sequence ID" value="CCC46484.1"/>
    <property type="molecule type" value="Genomic_DNA"/>
</dbReference>
<feature type="binding site" evidence="3">
    <location>
        <position position="365"/>
    </location>
    <ligand>
        <name>Mn(2+)</name>
        <dbReference type="ChEBI" id="CHEBI:29035"/>
        <label>2</label>
    </ligand>
</feature>
<comment type="cofactor">
    <cofactor evidence="3">
        <name>Mn(2+)</name>
        <dbReference type="ChEBI" id="CHEBI:29035"/>
    </cofactor>
    <text evidence="3">The Mn(2+) ion enhances activity.</text>
</comment>
<name>G0TRC0_TRYVY</name>
<sequence length="394" mass="42937">MAEFQKLITDVQPEVVQWRRHIHENPCLSHEEKPTADFVESVLRSMPAALDIRRPTPNSVVADLRGGAGDGPMYALRADMDALPLQEESGEEFSSKKPGVMHACGHDAHTAMLLGAAKVLCQVKDRIRGTVRFIFQHAEEVIPSGAKQLVELNVLEGVKMIFGLHVIPDFPPGKIASRCGVIHGTRDNFDIVIKGVGGHASQPETCVDPIVIAAEVVTALQTIVSRRICATNAPVLSVTSIEGGTGSYNVIPNTVHMRGTIRCLHQEVQRRVPGLVEEIVSGIASAHGAQCEVSWLESTYATVNHPDAFQIAKEVCAEFVGPDAFVVREPHLATEDFSRYAAEIPGCFSHVGLYNKEAGCVFAVHNSKFKLYEPALRHGVQMHVGTIVKLLMRQ</sequence>
<comment type="similarity">
    <text evidence="1">Belongs to the peptidase M20 family.</text>
</comment>
<dbReference type="InterPro" id="IPR036264">
    <property type="entry name" value="Bact_exopeptidase_dim_dom"/>
</dbReference>
<evidence type="ECO:0000256" key="3">
    <source>
        <dbReference type="PIRSR" id="PIRSR005962-1"/>
    </source>
</evidence>
<dbReference type="SUPFAM" id="SSF53187">
    <property type="entry name" value="Zn-dependent exopeptidases"/>
    <property type="match status" value="1"/>
</dbReference>
<dbReference type="VEuPathDB" id="TriTrypDB:TvY486_0101320"/>
<dbReference type="Gene3D" id="3.30.70.360">
    <property type="match status" value="1"/>
</dbReference>
<dbReference type="OMA" id="ITSACDR"/>
<dbReference type="InterPro" id="IPR002933">
    <property type="entry name" value="Peptidase_M20"/>
</dbReference>
<dbReference type="AlphaFoldDB" id="G0TRC0"/>
<reference evidence="5" key="1">
    <citation type="journal article" date="2012" name="Proc. Natl. Acad. Sci. U.S.A.">
        <title>Antigenic diversity is generated by distinct evolutionary mechanisms in African trypanosome species.</title>
        <authorList>
            <person name="Jackson A.P."/>
            <person name="Berry A."/>
            <person name="Aslett M."/>
            <person name="Allison H.C."/>
            <person name="Burton P."/>
            <person name="Vavrova-Anderson J."/>
            <person name="Brown R."/>
            <person name="Browne H."/>
            <person name="Corton N."/>
            <person name="Hauser H."/>
            <person name="Gamble J."/>
            <person name="Gilderthorp R."/>
            <person name="Marcello L."/>
            <person name="McQuillan J."/>
            <person name="Otto T.D."/>
            <person name="Quail M.A."/>
            <person name="Sanders M.J."/>
            <person name="van Tonder A."/>
            <person name="Ginger M.L."/>
            <person name="Field M.C."/>
            <person name="Barry J.D."/>
            <person name="Hertz-Fowler C."/>
            <person name="Berriman M."/>
        </authorList>
    </citation>
    <scope>NUCLEOTIDE SEQUENCE</scope>
    <source>
        <strain evidence="5">Y486</strain>
    </source>
</reference>
<evidence type="ECO:0000256" key="1">
    <source>
        <dbReference type="ARBA" id="ARBA00006153"/>
    </source>
</evidence>
<dbReference type="GO" id="GO:0004046">
    <property type="term" value="F:aminoacylase activity"/>
    <property type="evidence" value="ECO:0007669"/>
    <property type="project" value="UniProtKB-EC"/>
</dbReference>
<protein>
    <submittedName>
        <fullName evidence="5">Putative aminoacylase</fullName>
        <ecNumber evidence="5">3.5.1.14</ecNumber>
    </submittedName>
</protein>